<dbReference type="PANTHER" id="PTHR43546">
    <property type="entry name" value="UPF0173 METAL-DEPENDENT HYDROLASE MJ1163-RELATED"/>
    <property type="match status" value="1"/>
</dbReference>
<keyword evidence="5" id="KW-1185">Reference proteome</keyword>
<dbReference type="EMBL" id="QWLB01000024">
    <property type="protein sequence ID" value="RIH92140.1"/>
    <property type="molecule type" value="Genomic_DNA"/>
</dbReference>
<dbReference type="GO" id="GO:0016787">
    <property type="term" value="F:hydrolase activity"/>
    <property type="evidence" value="ECO:0007669"/>
    <property type="project" value="UniProtKB-UniRule"/>
</dbReference>
<dbReference type="SMART" id="SM00849">
    <property type="entry name" value="Lactamase_B"/>
    <property type="match status" value="1"/>
</dbReference>
<name>A0A399F7R2_9DEIN</name>
<dbReference type="InterPro" id="IPR036866">
    <property type="entry name" value="RibonucZ/Hydroxyglut_hydro"/>
</dbReference>
<dbReference type="PANTHER" id="PTHR43546:SF3">
    <property type="entry name" value="UPF0173 METAL-DEPENDENT HYDROLASE MJ1163"/>
    <property type="match status" value="1"/>
</dbReference>
<protein>
    <recommendedName>
        <fullName evidence="2">UPF0173 metal-dependent hydrolase Mgrana_01919</fullName>
    </recommendedName>
</protein>
<dbReference type="AlphaFoldDB" id="A0A399F7R2"/>
<gene>
    <name evidence="4" type="ORF">Mgrana_01919</name>
</gene>
<dbReference type="OrthoDB" id="9789133at2"/>
<dbReference type="NCBIfam" id="NF001911">
    <property type="entry name" value="PRK00685.1"/>
    <property type="match status" value="1"/>
</dbReference>
<dbReference type="HAMAP" id="MF_00457">
    <property type="entry name" value="UPF0173"/>
    <property type="match status" value="1"/>
</dbReference>
<dbReference type="InterPro" id="IPR050114">
    <property type="entry name" value="UPF0173_UPF0282_UlaG_hydrolase"/>
</dbReference>
<proteinExistence type="inferred from homology"/>
<keyword evidence="1 2" id="KW-0378">Hydrolase</keyword>
<evidence type="ECO:0000256" key="2">
    <source>
        <dbReference type="HAMAP-Rule" id="MF_00457"/>
    </source>
</evidence>
<evidence type="ECO:0000259" key="3">
    <source>
        <dbReference type="SMART" id="SM00849"/>
    </source>
</evidence>
<dbReference type="Pfam" id="PF12706">
    <property type="entry name" value="Lactamase_B_2"/>
    <property type="match status" value="1"/>
</dbReference>
<dbReference type="InterPro" id="IPR022877">
    <property type="entry name" value="UPF0173"/>
</dbReference>
<dbReference type="RefSeq" id="WP_119357401.1">
    <property type="nucleotide sequence ID" value="NZ_BJXM01000005.1"/>
</dbReference>
<comment type="caution">
    <text evidence="4">The sequence shown here is derived from an EMBL/GenBank/DDBJ whole genome shotgun (WGS) entry which is preliminary data.</text>
</comment>
<dbReference type="Gene3D" id="3.60.15.10">
    <property type="entry name" value="Ribonuclease Z/Hydroxyacylglutathione hydrolase-like"/>
    <property type="match status" value="1"/>
</dbReference>
<sequence length="225" mass="23923">MLELRYLGHSAIWLSDGETRVLIDPFLTGNPKAAVSAEALEADFVITTHAHGDHWGDSVALCKKGATLIANVEMTTHAETLGVPKAVGMNTGGTYRFKGGWLKWFPAWHTSSFPDGAYGGIPMGVLIELGGVRVYHAGDTALFSDLRLVGDHGLDLALVPIGDHFTMGPEDALKALELLRPKQVVPVHYNTFPLIAQDGPAFVARAGLLGIGGRALESGESLTLS</sequence>
<evidence type="ECO:0000256" key="1">
    <source>
        <dbReference type="ARBA" id="ARBA00022801"/>
    </source>
</evidence>
<reference evidence="4 5" key="1">
    <citation type="submission" date="2018-08" db="EMBL/GenBank/DDBJ databases">
        <title>Meiothermus granaticius genome AF-68 sequencing project.</title>
        <authorList>
            <person name="Da Costa M.S."/>
            <person name="Albuquerque L."/>
            <person name="Raposo P."/>
            <person name="Froufe H.J.C."/>
            <person name="Barroso C.S."/>
            <person name="Egas C."/>
        </authorList>
    </citation>
    <scope>NUCLEOTIDE SEQUENCE [LARGE SCALE GENOMIC DNA]</scope>
    <source>
        <strain evidence="4 5">AF-68</strain>
    </source>
</reference>
<feature type="domain" description="Metallo-beta-lactamase" evidence="3">
    <location>
        <begin position="8"/>
        <end position="188"/>
    </location>
</feature>
<evidence type="ECO:0000313" key="5">
    <source>
        <dbReference type="Proteomes" id="UP000266178"/>
    </source>
</evidence>
<comment type="similarity">
    <text evidence="2">Belongs to the UPF0173 family.</text>
</comment>
<dbReference type="Proteomes" id="UP000266178">
    <property type="component" value="Unassembled WGS sequence"/>
</dbReference>
<accession>A0A399F7R2</accession>
<dbReference type="SUPFAM" id="SSF56281">
    <property type="entry name" value="Metallo-hydrolase/oxidoreductase"/>
    <property type="match status" value="1"/>
</dbReference>
<evidence type="ECO:0000313" key="4">
    <source>
        <dbReference type="EMBL" id="RIH92140.1"/>
    </source>
</evidence>
<organism evidence="4 5">
    <name type="scientific">Meiothermus granaticius NBRC 107808</name>
    <dbReference type="NCBI Taxonomy" id="1227551"/>
    <lineage>
        <taxon>Bacteria</taxon>
        <taxon>Thermotogati</taxon>
        <taxon>Deinococcota</taxon>
        <taxon>Deinococci</taxon>
        <taxon>Thermales</taxon>
        <taxon>Thermaceae</taxon>
        <taxon>Meiothermus</taxon>
    </lineage>
</organism>
<dbReference type="InterPro" id="IPR001279">
    <property type="entry name" value="Metallo-B-lactamas"/>
</dbReference>